<evidence type="ECO:0000313" key="6">
    <source>
        <dbReference type="Proteomes" id="UP000494165"/>
    </source>
</evidence>
<feature type="compositionally biased region" description="Acidic residues" evidence="3">
    <location>
        <begin position="632"/>
        <end position="644"/>
    </location>
</feature>
<comment type="subcellular location">
    <subcellularLocation>
        <location evidence="1">Nucleus</location>
    </subcellularLocation>
</comment>
<dbReference type="AlphaFoldDB" id="A0A8S1CMQ3"/>
<keyword evidence="6" id="KW-1185">Reference proteome</keyword>
<dbReference type="GO" id="GO:0005634">
    <property type="term" value="C:nucleus"/>
    <property type="evidence" value="ECO:0007669"/>
    <property type="project" value="UniProtKB-SubCell"/>
</dbReference>
<dbReference type="Gene3D" id="3.30.710.10">
    <property type="entry name" value="Potassium Channel Kv1.1, Chain A"/>
    <property type="match status" value="1"/>
</dbReference>
<evidence type="ECO:0000256" key="2">
    <source>
        <dbReference type="ARBA" id="ARBA00023242"/>
    </source>
</evidence>
<dbReference type="PROSITE" id="PS50097">
    <property type="entry name" value="BTB"/>
    <property type="match status" value="1"/>
</dbReference>
<feature type="region of interest" description="Disordered" evidence="3">
    <location>
        <begin position="624"/>
        <end position="658"/>
    </location>
</feature>
<sequence>MASESSRQQRKRLCRFQAYWIDTQDSEFASWLSPDAAGNPHKAYCSLCNKTFNIGHGGLNDVKLHCKGKKHFELYCKHRAALGLHQPCAPKPADTECADRLTSECSLPDFLSVETELSEGGAEIELHVDADDTEDDDDQTSALNCEIKDEKESEDEEEVRQLDPETVPPPQQKRLPLLLPKPSPKAMDATSVASGQAKMASMAPNADPQQYCLRWKYHHNNLQVMFSQLLERESFCDVTLACEGKLLRAHKVVLSACSTYFDQIFTQHDSKNPIVILKDVKYEDIKALVEFMYRGEINIEQSHLASLLKTAEELKVKGLAEVSWRTDEAAAAATSAARIDEDEDPNSKRRRMASSPAFRPRVTNVMGGMASIPKHGAANFLNISMQNDDNGTAMAENYGSDYEHDQNDGMDPEDSMQSNGSYRGCVDMVGGANVQNDKRASPVLDERTRELFKNVPKMNDYLVTGRRQQFWEEPFMRRLMDAIKNKEVEMKLVAEMLGVSYGTLYGRYRDTHGCLKHPYRMRDFWNEPGPSDVIQKLKNKEVTLNEAADMLNVSMNTLTSYVASMPTAFMGRPDAAGESSATAAVFAAARLPPDITVAATAQKAIKEEHLYHQQHQQQYQQLNGCNMSSMGPEEDDDDDDDEDIVLPQQLLQLQHQQH</sequence>
<dbReference type="Proteomes" id="UP000494165">
    <property type="component" value="Unassembled WGS sequence"/>
</dbReference>
<dbReference type="SUPFAM" id="SSF54695">
    <property type="entry name" value="POZ domain"/>
    <property type="match status" value="1"/>
</dbReference>
<dbReference type="InterPro" id="IPR051095">
    <property type="entry name" value="Dros_DevTransReg"/>
</dbReference>
<dbReference type="SMART" id="SM00225">
    <property type="entry name" value="BTB"/>
    <property type="match status" value="1"/>
</dbReference>
<feature type="compositionally biased region" description="Low complexity" evidence="3">
    <location>
        <begin position="648"/>
        <end position="658"/>
    </location>
</feature>
<feature type="region of interest" description="Disordered" evidence="3">
    <location>
        <begin position="333"/>
        <end position="356"/>
    </location>
</feature>
<accession>A0A8S1CMQ3</accession>
<name>A0A8S1CMQ3_9INSE</name>
<evidence type="ECO:0000259" key="4">
    <source>
        <dbReference type="PROSITE" id="PS50097"/>
    </source>
</evidence>
<comment type="caution">
    <text evidence="5">The sequence shown here is derived from an EMBL/GenBank/DDBJ whole genome shotgun (WGS) entry which is preliminary data.</text>
</comment>
<keyword evidence="2" id="KW-0539">Nucleus</keyword>
<gene>
    <name evidence="5" type="ORF">CLODIP_2_CD01603</name>
</gene>
<organism evidence="5 6">
    <name type="scientific">Cloeon dipterum</name>
    <dbReference type="NCBI Taxonomy" id="197152"/>
    <lineage>
        <taxon>Eukaryota</taxon>
        <taxon>Metazoa</taxon>
        <taxon>Ecdysozoa</taxon>
        <taxon>Arthropoda</taxon>
        <taxon>Hexapoda</taxon>
        <taxon>Insecta</taxon>
        <taxon>Pterygota</taxon>
        <taxon>Palaeoptera</taxon>
        <taxon>Ephemeroptera</taxon>
        <taxon>Pisciforma</taxon>
        <taxon>Baetidae</taxon>
        <taxon>Cloeon</taxon>
    </lineage>
</organism>
<reference evidence="5 6" key="1">
    <citation type="submission" date="2020-04" db="EMBL/GenBank/DDBJ databases">
        <authorList>
            <person name="Alioto T."/>
            <person name="Alioto T."/>
            <person name="Gomez Garrido J."/>
        </authorList>
    </citation>
    <scope>NUCLEOTIDE SEQUENCE [LARGE SCALE GENOMIC DNA]</scope>
</reference>
<dbReference type="OrthoDB" id="6365358at2759"/>
<dbReference type="InterPro" id="IPR011333">
    <property type="entry name" value="SKP1/BTB/POZ_sf"/>
</dbReference>
<dbReference type="InterPro" id="IPR000210">
    <property type="entry name" value="BTB/POZ_dom"/>
</dbReference>
<evidence type="ECO:0000256" key="3">
    <source>
        <dbReference type="SAM" id="MobiDB-lite"/>
    </source>
</evidence>
<dbReference type="PANTHER" id="PTHR23110">
    <property type="entry name" value="BTB DOMAIN TRANSCRIPTION FACTOR"/>
    <property type="match status" value="1"/>
</dbReference>
<dbReference type="SUPFAM" id="SSF46689">
    <property type="entry name" value="Homeodomain-like"/>
    <property type="match status" value="1"/>
</dbReference>
<dbReference type="EMBL" id="CADEPI010000063">
    <property type="protein sequence ID" value="CAB3371582.1"/>
    <property type="molecule type" value="Genomic_DNA"/>
</dbReference>
<dbReference type="Pfam" id="PF00651">
    <property type="entry name" value="BTB"/>
    <property type="match status" value="1"/>
</dbReference>
<dbReference type="GO" id="GO:0006357">
    <property type="term" value="P:regulation of transcription by RNA polymerase II"/>
    <property type="evidence" value="ECO:0007669"/>
    <property type="project" value="TreeGrafter"/>
</dbReference>
<dbReference type="InterPro" id="IPR009057">
    <property type="entry name" value="Homeodomain-like_sf"/>
</dbReference>
<dbReference type="PANTHER" id="PTHR23110:SF102">
    <property type="entry name" value="PIPSQUEAK, ISOFORM O"/>
    <property type="match status" value="1"/>
</dbReference>
<evidence type="ECO:0000313" key="5">
    <source>
        <dbReference type="EMBL" id="CAB3371582.1"/>
    </source>
</evidence>
<protein>
    <recommendedName>
        <fullName evidence="4">BTB domain-containing protein</fullName>
    </recommendedName>
</protein>
<proteinExistence type="predicted"/>
<dbReference type="CDD" id="cd18315">
    <property type="entry name" value="BTB_POZ_BAB-like"/>
    <property type="match status" value="1"/>
</dbReference>
<feature type="domain" description="BTB" evidence="4">
    <location>
        <begin position="236"/>
        <end position="301"/>
    </location>
</feature>
<feature type="region of interest" description="Disordered" evidence="3">
    <location>
        <begin position="144"/>
        <end position="188"/>
    </location>
</feature>
<evidence type="ECO:0000256" key="1">
    <source>
        <dbReference type="ARBA" id="ARBA00004123"/>
    </source>
</evidence>